<dbReference type="InterPro" id="IPR034204">
    <property type="entry name" value="PfSUB1-like_cat_dom"/>
</dbReference>
<dbReference type="PANTHER" id="PTHR43806:SF11">
    <property type="entry name" value="CEREVISIN-RELATED"/>
    <property type="match status" value="1"/>
</dbReference>
<feature type="active site" description="Charge relay system" evidence="6 7">
    <location>
        <position position="188"/>
    </location>
</feature>
<dbReference type="Pfam" id="PF00082">
    <property type="entry name" value="Peptidase_S8"/>
    <property type="match status" value="2"/>
</dbReference>
<dbReference type="InterPro" id="IPR028994">
    <property type="entry name" value="Integrin_alpha_N"/>
</dbReference>
<evidence type="ECO:0000256" key="8">
    <source>
        <dbReference type="SAM" id="SignalP"/>
    </source>
</evidence>
<dbReference type="Pfam" id="PF13517">
    <property type="entry name" value="FG-GAP_3"/>
    <property type="match status" value="1"/>
</dbReference>
<dbReference type="SUPFAM" id="SSF52743">
    <property type="entry name" value="Subtilisin-like"/>
    <property type="match status" value="1"/>
</dbReference>
<feature type="active site" description="Charge relay system" evidence="6 7">
    <location>
        <position position="602"/>
    </location>
</feature>
<dbReference type="AlphaFoldDB" id="A0A6S6TLL6"/>
<evidence type="ECO:0000256" key="7">
    <source>
        <dbReference type="PROSITE-ProRule" id="PRU01240"/>
    </source>
</evidence>
<evidence type="ECO:0000256" key="4">
    <source>
        <dbReference type="ARBA" id="ARBA00022801"/>
    </source>
</evidence>
<feature type="domain" description="Peptidase S8/S53" evidence="9">
    <location>
        <begin position="588"/>
        <end position="638"/>
    </location>
</feature>
<feature type="active site" description="Charge relay system" evidence="6 7">
    <location>
        <position position="244"/>
    </location>
</feature>
<reference evidence="10" key="1">
    <citation type="submission" date="2020-01" db="EMBL/GenBank/DDBJ databases">
        <authorList>
            <person name="Meier V. D."/>
            <person name="Meier V D."/>
        </authorList>
    </citation>
    <scope>NUCLEOTIDE SEQUENCE</scope>
    <source>
        <strain evidence="10">HLG_WM_MAG_05</strain>
    </source>
</reference>
<name>A0A6S6TLL6_9BACT</name>
<evidence type="ECO:0000259" key="9">
    <source>
        <dbReference type="Pfam" id="PF00082"/>
    </source>
</evidence>
<feature type="domain" description="Peptidase S8/S53" evidence="9">
    <location>
        <begin position="180"/>
        <end position="405"/>
    </location>
</feature>
<accession>A0A6S6TLL6</accession>
<dbReference type="PROSITE" id="PS00137">
    <property type="entry name" value="SUBTILASE_HIS"/>
    <property type="match status" value="1"/>
</dbReference>
<sequence>MKSNYTRSIVLVSLLCVSSWATPNATTEQVLINYADKVKSGASSLINTNKAQVIVQIKAGIDATTAFQSFVKTNSTKASSIEMLKSFAVVGTKLGIKTSEKNHIVVLKSDTLSEEELVAEAKKIEGVVSVEVDQIVRINSLPNDAEFSKLWGLHNEGTYYGVADTDIDAPEAWKMHRGSKNVVVGITDGGIDYRHEDLVNNVWVNPNEIAGNGIDDDNNGYVDDVYGIDTINHDSDPFDDKQDHGTHVSGIIGAEGNNSVGVVGVNWNTSMASCKFIDNQGYGYLSGAAECVNYFTDLKVNRGINIVVTNNSWGDETEFSPIGYHLISLAGQAGILFVTSAGNNKKDIDVTPRYPEAFDLDTIITVAETNVYDDLSDYSNYGVQNVDLAAPGRVILSTTASNPNQCIPNDNQVFFTENFENNLSNWKLYSSALTDDENGDLPSEHLKIDDSEAYSGNASLADTLNETYSNYLYQTVQSKEGLLDFSSVSKEEVVCVSFKVKGETEEVHDHFGIFATFNNDINHSIGVKGSSLVEISGNYDEWTEVSAQLPPSFFEQNLSLIFTRINNIKNAFAGYNIDDIKISTGTLSPIPSHAYDIRGGTSGASAYVTGAIALLASAHPDKTALELKEIILNSVDKLDSLNGLVATGGRLNLHKMLKLANGTLKVANDFNGDGYSDLLIHNIDNDRLSGWFGSEEAEVNSKYLKELGLARQVVATGDINGDGYEDVIVENSEHYSENYVLSMLKGGENGGTEGVYLRLITPFQKVIGTADLNGDGYDDILIQNMENFRVNALLGSQSGMVTPKYLKTLSQEQEFTDIADVNGDGYDDVLVTNSMNGRVNAWLSDMNATVQNKYLKTLSPNVQIVEAIDYNHDGYDDIIVQNNDNKRVNAWLSNANANMTNHYINTLGEDVGLKGLSDINGDGFPDIIVVDYGGTHRKVDAWINNEGESIRRKYLKRLGKHVKLKIEKYDINGDGYEDIILQHGYERISAWLGSANGTVTHKYLKSLSDGQSLLFRP</sequence>
<dbReference type="GO" id="GO:0004252">
    <property type="term" value="F:serine-type endopeptidase activity"/>
    <property type="evidence" value="ECO:0007669"/>
    <property type="project" value="UniProtKB-UniRule"/>
</dbReference>
<keyword evidence="4 7" id="KW-0378">Hydrolase</keyword>
<gene>
    <name evidence="10" type="ORF">HELGO_WM4986</name>
</gene>
<protein>
    <recommendedName>
        <fullName evidence="9">Peptidase S8/S53 domain-containing protein</fullName>
    </recommendedName>
</protein>
<dbReference type="InterPro" id="IPR036852">
    <property type="entry name" value="Peptidase_S8/S53_dom_sf"/>
</dbReference>
<dbReference type="SUPFAM" id="SSF69318">
    <property type="entry name" value="Integrin alpha N-terminal domain"/>
    <property type="match status" value="1"/>
</dbReference>
<evidence type="ECO:0000256" key="6">
    <source>
        <dbReference type="PIRSR" id="PIRSR615500-1"/>
    </source>
</evidence>
<evidence type="ECO:0000313" key="10">
    <source>
        <dbReference type="EMBL" id="CAA6819077.1"/>
    </source>
</evidence>
<evidence type="ECO:0000256" key="3">
    <source>
        <dbReference type="ARBA" id="ARBA00022729"/>
    </source>
</evidence>
<feature type="chain" id="PRO_5028131126" description="Peptidase S8/S53 domain-containing protein" evidence="8">
    <location>
        <begin position="22"/>
        <end position="1017"/>
    </location>
</feature>
<dbReference type="Gene3D" id="3.40.50.200">
    <property type="entry name" value="Peptidase S8/S53 domain"/>
    <property type="match status" value="2"/>
</dbReference>
<comment type="similarity">
    <text evidence="1 7">Belongs to the peptidase S8 family.</text>
</comment>
<evidence type="ECO:0000256" key="2">
    <source>
        <dbReference type="ARBA" id="ARBA00022670"/>
    </source>
</evidence>
<dbReference type="Gene3D" id="2.130.10.130">
    <property type="entry name" value="Integrin alpha, N-terminal"/>
    <property type="match status" value="3"/>
</dbReference>
<evidence type="ECO:0000256" key="1">
    <source>
        <dbReference type="ARBA" id="ARBA00011073"/>
    </source>
</evidence>
<proteinExistence type="inferred from homology"/>
<organism evidence="10">
    <name type="scientific">uncultured Sulfurovum sp</name>
    <dbReference type="NCBI Taxonomy" id="269237"/>
    <lineage>
        <taxon>Bacteria</taxon>
        <taxon>Pseudomonadati</taxon>
        <taxon>Campylobacterota</taxon>
        <taxon>Epsilonproteobacteria</taxon>
        <taxon>Campylobacterales</taxon>
        <taxon>Sulfurovaceae</taxon>
        <taxon>Sulfurovum</taxon>
        <taxon>environmental samples</taxon>
    </lineage>
</organism>
<dbReference type="InterPro" id="IPR000209">
    <property type="entry name" value="Peptidase_S8/S53_dom"/>
</dbReference>
<dbReference type="InterPro" id="IPR050131">
    <property type="entry name" value="Peptidase_S8_subtilisin-like"/>
</dbReference>
<dbReference type="PRINTS" id="PR00723">
    <property type="entry name" value="SUBTILISIN"/>
</dbReference>
<keyword evidence="3 8" id="KW-0732">Signal</keyword>
<evidence type="ECO:0000256" key="5">
    <source>
        <dbReference type="ARBA" id="ARBA00022825"/>
    </source>
</evidence>
<keyword evidence="5 7" id="KW-0720">Serine protease</keyword>
<dbReference type="CDD" id="cd07473">
    <property type="entry name" value="Peptidases_S8_Subtilisin_like"/>
    <property type="match status" value="1"/>
</dbReference>
<dbReference type="InterPro" id="IPR022398">
    <property type="entry name" value="Peptidase_S8_His-AS"/>
</dbReference>
<dbReference type="GO" id="GO:0006508">
    <property type="term" value="P:proteolysis"/>
    <property type="evidence" value="ECO:0007669"/>
    <property type="project" value="UniProtKB-KW"/>
</dbReference>
<dbReference type="EMBL" id="CACVAU010000055">
    <property type="protein sequence ID" value="CAA6819077.1"/>
    <property type="molecule type" value="Genomic_DNA"/>
</dbReference>
<keyword evidence="2 7" id="KW-0645">Protease</keyword>
<dbReference type="PROSITE" id="PS51892">
    <property type="entry name" value="SUBTILASE"/>
    <property type="match status" value="1"/>
</dbReference>
<dbReference type="PANTHER" id="PTHR43806">
    <property type="entry name" value="PEPTIDASE S8"/>
    <property type="match status" value="1"/>
</dbReference>
<dbReference type="InterPro" id="IPR015500">
    <property type="entry name" value="Peptidase_S8_subtilisin-rel"/>
</dbReference>
<dbReference type="InterPro" id="IPR013517">
    <property type="entry name" value="FG-GAP"/>
</dbReference>
<feature type="signal peptide" evidence="8">
    <location>
        <begin position="1"/>
        <end position="21"/>
    </location>
</feature>